<organism evidence="2 3">
    <name type="scientific">Tritrichomonas foetus</name>
    <dbReference type="NCBI Taxonomy" id="1144522"/>
    <lineage>
        <taxon>Eukaryota</taxon>
        <taxon>Metamonada</taxon>
        <taxon>Parabasalia</taxon>
        <taxon>Tritrichomonadida</taxon>
        <taxon>Tritrichomonadidae</taxon>
        <taxon>Tritrichomonas</taxon>
    </lineage>
</organism>
<dbReference type="VEuPathDB" id="TrichDB:TRFO_42507"/>
<evidence type="ECO:0000313" key="3">
    <source>
        <dbReference type="Proteomes" id="UP000179807"/>
    </source>
</evidence>
<dbReference type="Proteomes" id="UP000179807">
    <property type="component" value="Unassembled WGS sequence"/>
</dbReference>
<evidence type="ECO:0000313" key="2">
    <source>
        <dbReference type="EMBL" id="OHT15419.1"/>
    </source>
</evidence>
<dbReference type="AlphaFoldDB" id="A0A1J4KW06"/>
<comment type="caution">
    <text evidence="2">The sequence shown here is derived from an EMBL/GenBank/DDBJ whole genome shotgun (WGS) entry which is preliminary data.</text>
</comment>
<keyword evidence="1" id="KW-0175">Coiled coil</keyword>
<evidence type="ECO:0000256" key="1">
    <source>
        <dbReference type="SAM" id="Coils"/>
    </source>
</evidence>
<proteinExistence type="predicted"/>
<sequence>MSSDSTSETEWLDKVSNESLLEKIKEARKLKKEMKNTQKIIDKYEAEIDQLNENLLKQREEWLNKKLWIHLNVNQLLDESSTE</sequence>
<gene>
    <name evidence="2" type="ORF">TRFO_42507</name>
</gene>
<reference evidence="2" key="1">
    <citation type="submission" date="2016-10" db="EMBL/GenBank/DDBJ databases">
        <authorList>
            <person name="Benchimol M."/>
            <person name="Almeida L.G."/>
            <person name="Vasconcelos A.T."/>
            <person name="Perreira-Neves A."/>
            <person name="Rosa I.A."/>
            <person name="Tasca T."/>
            <person name="Bogo M.R."/>
            <person name="de Souza W."/>
        </authorList>
    </citation>
    <scope>NUCLEOTIDE SEQUENCE [LARGE SCALE GENOMIC DNA]</scope>
    <source>
        <strain evidence="2">K</strain>
    </source>
</reference>
<dbReference type="EMBL" id="MLAK01000223">
    <property type="protein sequence ID" value="OHT15419.1"/>
    <property type="molecule type" value="Genomic_DNA"/>
</dbReference>
<feature type="coiled-coil region" evidence="1">
    <location>
        <begin position="17"/>
        <end position="61"/>
    </location>
</feature>
<dbReference type="RefSeq" id="XP_068368555.1">
    <property type="nucleotide sequence ID" value="XM_068514345.1"/>
</dbReference>
<protein>
    <submittedName>
        <fullName evidence="2">Uncharacterized protein</fullName>
    </submittedName>
</protein>
<dbReference type="GeneID" id="94849049"/>
<keyword evidence="3" id="KW-1185">Reference proteome</keyword>
<name>A0A1J4KW06_9EUKA</name>
<accession>A0A1J4KW06</accession>